<keyword evidence="2" id="KW-1185">Reference proteome</keyword>
<gene>
    <name evidence="1" type="ORF">GCM10011516_24220</name>
</gene>
<protein>
    <recommendedName>
        <fullName evidence="3">Gluconate 2-dehydrogenase subunit 3</fullName>
    </recommendedName>
</protein>
<proteinExistence type="predicted"/>
<organism evidence="1 2">
    <name type="scientific">Sphingobacterium cellulitidis</name>
    <dbReference type="NCBI Taxonomy" id="1768011"/>
    <lineage>
        <taxon>Bacteria</taxon>
        <taxon>Pseudomonadati</taxon>
        <taxon>Bacteroidota</taxon>
        <taxon>Sphingobacteriia</taxon>
        <taxon>Sphingobacteriales</taxon>
        <taxon>Sphingobacteriaceae</taxon>
        <taxon>Sphingobacterium</taxon>
    </lineage>
</organism>
<dbReference type="AlphaFoldDB" id="A0A8H9FZU8"/>
<dbReference type="Proteomes" id="UP000614460">
    <property type="component" value="Unassembled WGS sequence"/>
</dbReference>
<dbReference type="InterPro" id="IPR027056">
    <property type="entry name" value="Gluconate_2DH_su3"/>
</dbReference>
<name>A0A8H9FZU8_9SPHI</name>
<evidence type="ECO:0000313" key="2">
    <source>
        <dbReference type="Proteomes" id="UP000614460"/>
    </source>
</evidence>
<reference evidence="1" key="2">
    <citation type="submission" date="2020-09" db="EMBL/GenBank/DDBJ databases">
        <authorList>
            <person name="Sun Q."/>
            <person name="Zhou Y."/>
        </authorList>
    </citation>
    <scope>NUCLEOTIDE SEQUENCE</scope>
    <source>
        <strain evidence="1">CGMCC 1.15966</strain>
    </source>
</reference>
<dbReference type="EMBL" id="BMKM01000006">
    <property type="protein sequence ID" value="GGE25726.1"/>
    <property type="molecule type" value="Genomic_DNA"/>
</dbReference>
<dbReference type="Pfam" id="PF13618">
    <property type="entry name" value="Gluconate_2-dh3"/>
    <property type="match status" value="1"/>
</dbReference>
<evidence type="ECO:0008006" key="3">
    <source>
        <dbReference type="Google" id="ProtNLM"/>
    </source>
</evidence>
<comment type="caution">
    <text evidence="1">The sequence shown here is derived from an EMBL/GenBank/DDBJ whole genome shotgun (WGS) entry which is preliminary data.</text>
</comment>
<dbReference type="PROSITE" id="PS51257">
    <property type="entry name" value="PROKAR_LIPOPROTEIN"/>
    <property type="match status" value="1"/>
</dbReference>
<accession>A0A8H9FZU8</accession>
<reference evidence="1" key="1">
    <citation type="journal article" date="2014" name="Int. J. Syst. Evol. Microbiol.">
        <title>Complete genome sequence of Corynebacterium casei LMG S-19264T (=DSM 44701T), isolated from a smear-ripened cheese.</title>
        <authorList>
            <consortium name="US DOE Joint Genome Institute (JGI-PGF)"/>
            <person name="Walter F."/>
            <person name="Albersmeier A."/>
            <person name="Kalinowski J."/>
            <person name="Ruckert C."/>
        </authorList>
    </citation>
    <scope>NUCLEOTIDE SEQUENCE</scope>
    <source>
        <strain evidence="1">CGMCC 1.15966</strain>
    </source>
</reference>
<sequence length="162" mass="18084">MNLMDRRTALKHMFIVAGGMMIATSCDFSSKSPSIQLNNVKLDLEDEQLLAELVEAIIPKTDSPGAKELNLHLFVMKMLDDCTSPEDQKKFIDGLAAAAKLKGKPLEEQQAYLLALPEGDVFFRVLKGRTIQGYKNSEYVMKNKLVYELVPGRYNGALKMNA</sequence>
<evidence type="ECO:0000313" key="1">
    <source>
        <dbReference type="EMBL" id="GGE25726.1"/>
    </source>
</evidence>